<dbReference type="InterPro" id="IPR000843">
    <property type="entry name" value="HTH_LacI"/>
</dbReference>
<dbReference type="InterPro" id="IPR028082">
    <property type="entry name" value="Peripla_BP_I"/>
</dbReference>
<dbReference type="SMART" id="SM00354">
    <property type="entry name" value="HTH_LACI"/>
    <property type="match status" value="1"/>
</dbReference>
<evidence type="ECO:0000256" key="1">
    <source>
        <dbReference type="ARBA" id="ARBA00023015"/>
    </source>
</evidence>
<dbReference type="GO" id="GO:0000976">
    <property type="term" value="F:transcription cis-regulatory region binding"/>
    <property type="evidence" value="ECO:0007669"/>
    <property type="project" value="TreeGrafter"/>
</dbReference>
<evidence type="ECO:0000313" key="6">
    <source>
        <dbReference type="Proteomes" id="UP000886889"/>
    </source>
</evidence>
<dbReference type="PANTHER" id="PTHR30146:SF149">
    <property type="entry name" value="HTH-TYPE TRANSCRIPTIONAL REGULATOR EBGR"/>
    <property type="match status" value="1"/>
</dbReference>
<dbReference type="Proteomes" id="UP000886889">
    <property type="component" value="Unassembled WGS sequence"/>
</dbReference>
<dbReference type="SUPFAM" id="SSF47413">
    <property type="entry name" value="lambda repressor-like DNA-binding domains"/>
    <property type="match status" value="1"/>
</dbReference>
<gene>
    <name evidence="5" type="ORF">IAC80_03525</name>
</gene>
<organism evidence="5 6">
    <name type="scientific">Candidatus Merdiplasma excrementigallinarum</name>
    <dbReference type="NCBI Taxonomy" id="2840864"/>
    <lineage>
        <taxon>Bacteria</taxon>
        <taxon>Bacillati</taxon>
        <taxon>Bacillota</taxon>
        <taxon>Clostridia</taxon>
        <taxon>Lachnospirales</taxon>
        <taxon>Lachnospiraceae</taxon>
        <taxon>Lachnospiraceae incertae sedis</taxon>
        <taxon>Candidatus Merdiplasma</taxon>
    </lineage>
</organism>
<dbReference type="Gene3D" id="3.40.50.2300">
    <property type="match status" value="2"/>
</dbReference>
<dbReference type="PROSITE" id="PS50932">
    <property type="entry name" value="HTH_LACI_2"/>
    <property type="match status" value="1"/>
</dbReference>
<keyword evidence="1" id="KW-0805">Transcription regulation</keyword>
<dbReference type="PRINTS" id="PR00036">
    <property type="entry name" value="HTHLACI"/>
</dbReference>
<dbReference type="PROSITE" id="PS00356">
    <property type="entry name" value="HTH_LACI_1"/>
    <property type="match status" value="1"/>
</dbReference>
<dbReference type="Pfam" id="PF00356">
    <property type="entry name" value="LacI"/>
    <property type="match status" value="1"/>
</dbReference>
<dbReference type="PANTHER" id="PTHR30146">
    <property type="entry name" value="LACI-RELATED TRANSCRIPTIONAL REPRESSOR"/>
    <property type="match status" value="1"/>
</dbReference>
<dbReference type="SUPFAM" id="SSF53822">
    <property type="entry name" value="Periplasmic binding protein-like I"/>
    <property type="match status" value="1"/>
</dbReference>
<sequence length="322" mass="36477">MATIKEVAKLAGVSLTTVSRVLNRDESLSVTNEVRMRIFRAAHQLSYVPPRLRKEAGEKKKLIIGVADWRADKQHVHPAYLTAMLEMMTDHCEVEFEELQPGQRKMVDGIIALGRYSEEEIFFLRSLTFAIVFVDADRKDYENDQVKLDFGQGLRDLLDYLTDEKKYESVGYIGGWREQDESRIGERGLEHLTGCLRQKNCFREELFHQGDGTRESGYRIAGQAAREGTLARVVLLGGDEAAQGALEAFEDLGLRVPEDVAAVVCQDVCSLDGRWNRETRVEVLPDYVWENALTLLLGRLECRRTQAVTVTVPLRIRKGDTA</sequence>
<protein>
    <submittedName>
        <fullName evidence="5">LacI family DNA-binding transcriptional regulator</fullName>
    </submittedName>
</protein>
<name>A0A9D1T848_9FIRM</name>
<dbReference type="CDD" id="cd01392">
    <property type="entry name" value="HTH_LacI"/>
    <property type="match status" value="1"/>
</dbReference>
<dbReference type="Gene3D" id="1.10.260.40">
    <property type="entry name" value="lambda repressor-like DNA-binding domains"/>
    <property type="match status" value="1"/>
</dbReference>
<keyword evidence="2 5" id="KW-0238">DNA-binding</keyword>
<keyword evidence="3" id="KW-0804">Transcription</keyword>
<evidence type="ECO:0000259" key="4">
    <source>
        <dbReference type="PROSITE" id="PS50932"/>
    </source>
</evidence>
<accession>A0A9D1T848</accession>
<dbReference type="InterPro" id="IPR046335">
    <property type="entry name" value="LacI/GalR-like_sensor"/>
</dbReference>
<proteinExistence type="predicted"/>
<dbReference type="Pfam" id="PF13377">
    <property type="entry name" value="Peripla_BP_3"/>
    <property type="match status" value="1"/>
</dbReference>
<evidence type="ECO:0000256" key="3">
    <source>
        <dbReference type="ARBA" id="ARBA00023163"/>
    </source>
</evidence>
<reference evidence="5" key="1">
    <citation type="submission" date="2020-10" db="EMBL/GenBank/DDBJ databases">
        <authorList>
            <person name="Gilroy R."/>
        </authorList>
    </citation>
    <scope>NUCLEOTIDE SEQUENCE</scope>
    <source>
        <strain evidence="5">ChiBcec6-7307</strain>
    </source>
</reference>
<reference evidence="5" key="2">
    <citation type="journal article" date="2021" name="PeerJ">
        <title>Extensive microbial diversity within the chicken gut microbiome revealed by metagenomics and culture.</title>
        <authorList>
            <person name="Gilroy R."/>
            <person name="Ravi A."/>
            <person name="Getino M."/>
            <person name="Pursley I."/>
            <person name="Horton D.L."/>
            <person name="Alikhan N.F."/>
            <person name="Baker D."/>
            <person name="Gharbi K."/>
            <person name="Hall N."/>
            <person name="Watson M."/>
            <person name="Adriaenssens E.M."/>
            <person name="Foster-Nyarko E."/>
            <person name="Jarju S."/>
            <person name="Secka A."/>
            <person name="Antonio M."/>
            <person name="Oren A."/>
            <person name="Chaudhuri R.R."/>
            <person name="La Ragione R."/>
            <person name="Hildebrand F."/>
            <person name="Pallen M.J."/>
        </authorList>
    </citation>
    <scope>NUCLEOTIDE SEQUENCE</scope>
    <source>
        <strain evidence="5">ChiBcec6-7307</strain>
    </source>
</reference>
<dbReference type="AlphaFoldDB" id="A0A9D1T848"/>
<feature type="domain" description="HTH lacI-type" evidence="4">
    <location>
        <begin position="2"/>
        <end position="54"/>
    </location>
</feature>
<dbReference type="InterPro" id="IPR010982">
    <property type="entry name" value="Lambda_DNA-bd_dom_sf"/>
</dbReference>
<dbReference type="GO" id="GO:0003700">
    <property type="term" value="F:DNA-binding transcription factor activity"/>
    <property type="evidence" value="ECO:0007669"/>
    <property type="project" value="TreeGrafter"/>
</dbReference>
<evidence type="ECO:0000313" key="5">
    <source>
        <dbReference type="EMBL" id="HIV22990.1"/>
    </source>
</evidence>
<evidence type="ECO:0000256" key="2">
    <source>
        <dbReference type="ARBA" id="ARBA00023125"/>
    </source>
</evidence>
<dbReference type="EMBL" id="DVOS01000036">
    <property type="protein sequence ID" value="HIV22990.1"/>
    <property type="molecule type" value="Genomic_DNA"/>
</dbReference>
<comment type="caution">
    <text evidence="5">The sequence shown here is derived from an EMBL/GenBank/DDBJ whole genome shotgun (WGS) entry which is preliminary data.</text>
</comment>